<accession>A0A9D3VGI3</accession>
<keyword evidence="2" id="KW-1185">Reference proteome</keyword>
<dbReference type="Proteomes" id="UP000828251">
    <property type="component" value="Unassembled WGS sequence"/>
</dbReference>
<evidence type="ECO:0000313" key="1">
    <source>
        <dbReference type="EMBL" id="KAH1082695.1"/>
    </source>
</evidence>
<comment type="caution">
    <text evidence="1">The sequence shown here is derived from an EMBL/GenBank/DDBJ whole genome shotgun (WGS) entry which is preliminary data.</text>
</comment>
<dbReference type="EMBL" id="JAIQCV010000007">
    <property type="protein sequence ID" value="KAH1082695.1"/>
    <property type="molecule type" value="Genomic_DNA"/>
</dbReference>
<dbReference type="AlphaFoldDB" id="A0A9D3VGI3"/>
<gene>
    <name evidence="1" type="ORF">J1N35_022456</name>
</gene>
<dbReference type="OrthoDB" id="1300022at2759"/>
<protein>
    <submittedName>
        <fullName evidence="1">Uncharacterized protein</fullName>
    </submittedName>
</protein>
<evidence type="ECO:0000313" key="2">
    <source>
        <dbReference type="Proteomes" id="UP000828251"/>
    </source>
</evidence>
<sequence length="108" mass="12767">MLLKELRRGRISLKEVIHTGLNKILLLIFNSVRLQDDHPIFEEDKEDVITAFNIAKPWNNSDFICHNYILNGLSDELYEVYSIKKIDKKLWESLDHNTKLKMLVLRNS</sequence>
<reference evidence="1 2" key="1">
    <citation type="journal article" date="2021" name="Plant Biotechnol. J.">
        <title>Multi-omics assisted identification of the key and species-specific regulatory components of drought-tolerant mechanisms in Gossypium stocksii.</title>
        <authorList>
            <person name="Yu D."/>
            <person name="Ke L."/>
            <person name="Zhang D."/>
            <person name="Wu Y."/>
            <person name="Sun Y."/>
            <person name="Mei J."/>
            <person name="Sun J."/>
            <person name="Sun Y."/>
        </authorList>
    </citation>
    <scope>NUCLEOTIDE SEQUENCE [LARGE SCALE GENOMIC DNA]</scope>
    <source>
        <strain evidence="2">cv. E1</strain>
        <tissue evidence="1">Leaf</tissue>
    </source>
</reference>
<proteinExistence type="predicted"/>
<name>A0A9D3VGI3_9ROSI</name>
<organism evidence="1 2">
    <name type="scientific">Gossypium stocksii</name>
    <dbReference type="NCBI Taxonomy" id="47602"/>
    <lineage>
        <taxon>Eukaryota</taxon>
        <taxon>Viridiplantae</taxon>
        <taxon>Streptophyta</taxon>
        <taxon>Embryophyta</taxon>
        <taxon>Tracheophyta</taxon>
        <taxon>Spermatophyta</taxon>
        <taxon>Magnoliopsida</taxon>
        <taxon>eudicotyledons</taxon>
        <taxon>Gunneridae</taxon>
        <taxon>Pentapetalae</taxon>
        <taxon>rosids</taxon>
        <taxon>malvids</taxon>
        <taxon>Malvales</taxon>
        <taxon>Malvaceae</taxon>
        <taxon>Malvoideae</taxon>
        <taxon>Gossypium</taxon>
    </lineage>
</organism>